<comment type="caution">
    <text evidence="1">The sequence shown here is derived from an EMBL/GenBank/DDBJ whole genome shotgun (WGS) entry which is preliminary data.</text>
</comment>
<keyword evidence="2" id="KW-1185">Reference proteome</keyword>
<evidence type="ECO:0000313" key="1">
    <source>
        <dbReference type="EMBL" id="GHI25881.1"/>
    </source>
</evidence>
<evidence type="ECO:0000313" key="2">
    <source>
        <dbReference type="Proteomes" id="UP001052739"/>
    </source>
</evidence>
<reference evidence="1" key="1">
    <citation type="submission" date="2024-05" db="EMBL/GenBank/DDBJ databases">
        <title>Whole genome shotgun sequence of Streptomyces hydrogenans NBRC 13475.</title>
        <authorList>
            <person name="Komaki H."/>
            <person name="Tamura T."/>
        </authorList>
    </citation>
    <scope>NUCLEOTIDE SEQUENCE</scope>
    <source>
        <strain evidence="1">NBRC 13475</strain>
    </source>
</reference>
<dbReference type="InterPro" id="IPR015068">
    <property type="entry name" value="DUF1877"/>
</dbReference>
<organism evidence="1 2">
    <name type="scientific">Streptomyces hydrogenans</name>
    <dbReference type="NCBI Taxonomy" id="1873719"/>
    <lineage>
        <taxon>Bacteria</taxon>
        <taxon>Bacillati</taxon>
        <taxon>Actinomycetota</taxon>
        <taxon>Actinomycetes</taxon>
        <taxon>Kitasatosporales</taxon>
        <taxon>Streptomycetaceae</taxon>
        <taxon>Streptomyces</taxon>
    </lineage>
</organism>
<evidence type="ECO:0008006" key="3">
    <source>
        <dbReference type="Google" id="ProtNLM"/>
    </source>
</evidence>
<sequence>MPRAGIDDAWLSVPSSRFCPFGLTGGSLSRGIRRSEHLPALSCRGCIRDPDDHTWLAAFMSEAWENDEAEYAAGIAHSISKSWNAVHDLYAAADALCTDADEPWNLPIYGGRPVLHSADANPSDPPLMLLEPPGVSQAAQFLTTVSFDELWNVVEARFSALGWTKQEHLEHHRDLQEFYGQAASAGHAVVKAVWA</sequence>
<proteinExistence type="predicted"/>
<gene>
    <name evidence="1" type="ORF">Shyd_72520</name>
</gene>
<accession>A0ABQ3PLI2</accession>
<name>A0ABQ3PLI2_9ACTN</name>
<protein>
    <recommendedName>
        <fullName evidence="3">DUF1877 family protein</fullName>
    </recommendedName>
</protein>
<dbReference type="EMBL" id="BNDW01000097">
    <property type="protein sequence ID" value="GHI25881.1"/>
    <property type="molecule type" value="Genomic_DNA"/>
</dbReference>
<dbReference type="Gene3D" id="3.40.1760.10">
    <property type="entry name" value="YfbM-like super family"/>
    <property type="match status" value="1"/>
</dbReference>
<dbReference type="SUPFAM" id="SSF111069">
    <property type="entry name" value="Hypothetical protein yfbM"/>
    <property type="match status" value="1"/>
</dbReference>
<dbReference type="Proteomes" id="UP001052739">
    <property type="component" value="Unassembled WGS sequence"/>
</dbReference>
<dbReference type="InterPro" id="IPR035944">
    <property type="entry name" value="YfbM-like_sf"/>
</dbReference>
<dbReference type="Pfam" id="PF08974">
    <property type="entry name" value="DUF1877"/>
    <property type="match status" value="1"/>
</dbReference>